<evidence type="ECO:0000256" key="1">
    <source>
        <dbReference type="SAM" id="MobiDB-lite"/>
    </source>
</evidence>
<organism evidence="2 3">
    <name type="scientific">Linum trigynum</name>
    <dbReference type="NCBI Taxonomy" id="586398"/>
    <lineage>
        <taxon>Eukaryota</taxon>
        <taxon>Viridiplantae</taxon>
        <taxon>Streptophyta</taxon>
        <taxon>Embryophyta</taxon>
        <taxon>Tracheophyta</taxon>
        <taxon>Spermatophyta</taxon>
        <taxon>Magnoliopsida</taxon>
        <taxon>eudicotyledons</taxon>
        <taxon>Gunneridae</taxon>
        <taxon>Pentapetalae</taxon>
        <taxon>rosids</taxon>
        <taxon>fabids</taxon>
        <taxon>Malpighiales</taxon>
        <taxon>Linaceae</taxon>
        <taxon>Linum</taxon>
    </lineage>
</organism>
<dbReference type="AlphaFoldDB" id="A0AAV2D7Z8"/>
<sequence length="117" mass="13891">MKLELLLAAKNYTWKLKHQSSKVKDNGGKWEYKKKLIKKVVRRSLLPLVTWHVWPICQSDIKNDCFDLGLSDKGDKHDVRDNTEENEVRNQRKPVELAQYYLDGADEGQIYEHHWLQ</sequence>
<dbReference type="EMBL" id="OZ034815">
    <property type="protein sequence ID" value="CAL1367715.1"/>
    <property type="molecule type" value="Genomic_DNA"/>
</dbReference>
<keyword evidence="3" id="KW-1185">Reference proteome</keyword>
<gene>
    <name evidence="2" type="ORF">LTRI10_LOCUS11240</name>
</gene>
<dbReference type="InterPro" id="IPR013785">
    <property type="entry name" value="Aldolase_TIM"/>
</dbReference>
<feature type="region of interest" description="Disordered" evidence="1">
    <location>
        <begin position="72"/>
        <end position="92"/>
    </location>
</feature>
<evidence type="ECO:0000313" key="3">
    <source>
        <dbReference type="Proteomes" id="UP001497516"/>
    </source>
</evidence>
<reference evidence="2 3" key="1">
    <citation type="submission" date="2024-04" db="EMBL/GenBank/DDBJ databases">
        <authorList>
            <person name="Fracassetti M."/>
        </authorList>
    </citation>
    <scope>NUCLEOTIDE SEQUENCE [LARGE SCALE GENOMIC DNA]</scope>
</reference>
<protein>
    <submittedName>
        <fullName evidence="2">Uncharacterized protein</fullName>
    </submittedName>
</protein>
<evidence type="ECO:0000313" key="2">
    <source>
        <dbReference type="EMBL" id="CAL1367715.1"/>
    </source>
</evidence>
<accession>A0AAV2D7Z8</accession>
<dbReference type="Proteomes" id="UP001497516">
    <property type="component" value="Chromosome 2"/>
</dbReference>
<name>A0AAV2D7Z8_9ROSI</name>
<dbReference type="Gene3D" id="3.20.20.70">
    <property type="entry name" value="Aldolase class I"/>
    <property type="match status" value="1"/>
</dbReference>
<proteinExistence type="predicted"/>